<evidence type="ECO:0000256" key="2">
    <source>
        <dbReference type="ARBA" id="ARBA00004141"/>
    </source>
</evidence>
<dbReference type="InterPro" id="IPR022764">
    <property type="entry name" value="Peptidase_S54_rhomboid_dom"/>
</dbReference>
<dbReference type="PANTHER" id="PTHR22936:SF69">
    <property type="entry name" value="RHOMBOID-LIKE PROTEIN"/>
    <property type="match status" value="1"/>
</dbReference>
<keyword evidence="13" id="KW-1185">Reference proteome</keyword>
<evidence type="ECO:0000259" key="11">
    <source>
        <dbReference type="Pfam" id="PF01694"/>
    </source>
</evidence>
<dbReference type="GO" id="GO:0006508">
    <property type="term" value="P:proteolysis"/>
    <property type="evidence" value="ECO:0007669"/>
    <property type="project" value="UniProtKB-KW"/>
</dbReference>
<sequence>MDDIRRFNEKQQIKKETMNDSPERQAETYRMIQAREDFSSNPLQATFNFLFPYFRLNSFTVIYFIICVLAYGVQYFVYANHTWTCTLYKCGANYLPSIQRLHQFYRLIAPTVLHLNIWHILMNLFALLMLGNSSEHFLGSFKFFLLLILSGITGNLFSASFSDPCGLAVGASTCIMGVLAMHLIWFFTVWRHLGPFKYIYAVYLAIMTGTLLFGGFSYKASNVDSWGHIGGFIAGLCFTLALYEGARQHEILRKFRVLASVVIILLVCASTGWILIRETNRCHARVC</sequence>
<keyword evidence="8 10" id="KW-1133">Transmembrane helix</keyword>
<comment type="similarity">
    <text evidence="3 10">Belongs to the peptidase S54 family.</text>
</comment>
<name>A0AAD2D231_EUPCR</name>
<dbReference type="InterPro" id="IPR035952">
    <property type="entry name" value="Rhomboid-like_sf"/>
</dbReference>
<feature type="transmembrane region" description="Helical" evidence="10">
    <location>
        <begin position="59"/>
        <end position="78"/>
    </location>
</feature>
<evidence type="ECO:0000256" key="6">
    <source>
        <dbReference type="ARBA" id="ARBA00022801"/>
    </source>
</evidence>
<evidence type="ECO:0000256" key="8">
    <source>
        <dbReference type="ARBA" id="ARBA00022989"/>
    </source>
</evidence>
<keyword evidence="7 10" id="KW-0720">Serine protease</keyword>
<dbReference type="SUPFAM" id="SSF144091">
    <property type="entry name" value="Rhomboid-like"/>
    <property type="match status" value="1"/>
</dbReference>
<evidence type="ECO:0000313" key="13">
    <source>
        <dbReference type="Proteomes" id="UP001295684"/>
    </source>
</evidence>
<dbReference type="AlphaFoldDB" id="A0AAD2D231"/>
<feature type="transmembrane region" description="Helical" evidence="10">
    <location>
        <begin position="199"/>
        <end position="220"/>
    </location>
</feature>
<evidence type="ECO:0000256" key="3">
    <source>
        <dbReference type="ARBA" id="ARBA00009045"/>
    </source>
</evidence>
<keyword evidence="9 10" id="KW-0472">Membrane</keyword>
<evidence type="ECO:0000256" key="7">
    <source>
        <dbReference type="ARBA" id="ARBA00022825"/>
    </source>
</evidence>
<feature type="transmembrane region" description="Helical" evidence="10">
    <location>
        <begin position="107"/>
        <end position="131"/>
    </location>
</feature>
<feature type="transmembrane region" description="Helical" evidence="10">
    <location>
        <begin position="167"/>
        <end position="187"/>
    </location>
</feature>
<dbReference type="Proteomes" id="UP001295684">
    <property type="component" value="Unassembled WGS sequence"/>
</dbReference>
<comment type="subcellular location">
    <subcellularLocation>
        <location evidence="2 10">Membrane</location>
        <topology evidence="2 10">Multi-pass membrane protein</topology>
    </subcellularLocation>
</comment>
<comment type="caution">
    <text evidence="12">The sequence shown here is derived from an EMBL/GenBank/DDBJ whole genome shotgun (WGS) entry which is preliminary data.</text>
</comment>
<feature type="transmembrane region" description="Helical" evidence="10">
    <location>
        <begin position="255"/>
        <end position="276"/>
    </location>
</feature>
<evidence type="ECO:0000256" key="5">
    <source>
        <dbReference type="ARBA" id="ARBA00022692"/>
    </source>
</evidence>
<gene>
    <name evidence="12" type="ORF">ECRASSUSDP1_LOCUS18352</name>
</gene>
<dbReference type="EC" id="3.4.21.105" evidence="10"/>
<proteinExistence type="inferred from homology"/>
<dbReference type="Gene3D" id="1.20.1540.10">
    <property type="entry name" value="Rhomboid-like"/>
    <property type="match status" value="1"/>
</dbReference>
<organism evidence="12 13">
    <name type="scientific">Euplotes crassus</name>
    <dbReference type="NCBI Taxonomy" id="5936"/>
    <lineage>
        <taxon>Eukaryota</taxon>
        <taxon>Sar</taxon>
        <taxon>Alveolata</taxon>
        <taxon>Ciliophora</taxon>
        <taxon>Intramacronucleata</taxon>
        <taxon>Spirotrichea</taxon>
        <taxon>Hypotrichia</taxon>
        <taxon>Euplotida</taxon>
        <taxon>Euplotidae</taxon>
        <taxon>Moneuplotes</taxon>
    </lineage>
</organism>
<dbReference type="PANTHER" id="PTHR22936">
    <property type="entry name" value="RHOMBOID-RELATED"/>
    <property type="match status" value="1"/>
</dbReference>
<protein>
    <recommendedName>
        <fullName evidence="10">Rhomboid-like protease</fullName>
        <ecNumber evidence="10">3.4.21.105</ecNumber>
    </recommendedName>
</protein>
<evidence type="ECO:0000313" key="12">
    <source>
        <dbReference type="EMBL" id="CAI2376973.1"/>
    </source>
</evidence>
<accession>A0AAD2D231</accession>
<keyword evidence="5 10" id="KW-0812">Transmembrane</keyword>
<feature type="transmembrane region" description="Helical" evidence="10">
    <location>
        <begin position="226"/>
        <end position="243"/>
    </location>
</feature>
<comment type="catalytic activity">
    <reaction evidence="1 10">
        <text>Cleaves type-1 transmembrane domains using a catalytic dyad composed of serine and histidine that are contributed by different transmembrane domains.</text>
        <dbReference type="EC" id="3.4.21.105"/>
    </reaction>
</comment>
<evidence type="ECO:0000256" key="10">
    <source>
        <dbReference type="RuleBase" id="RU362115"/>
    </source>
</evidence>
<evidence type="ECO:0000256" key="9">
    <source>
        <dbReference type="ARBA" id="ARBA00023136"/>
    </source>
</evidence>
<evidence type="ECO:0000256" key="4">
    <source>
        <dbReference type="ARBA" id="ARBA00022670"/>
    </source>
</evidence>
<dbReference type="GO" id="GO:0004252">
    <property type="term" value="F:serine-type endopeptidase activity"/>
    <property type="evidence" value="ECO:0007669"/>
    <property type="project" value="InterPro"/>
</dbReference>
<dbReference type="EMBL" id="CAMPGE010018565">
    <property type="protein sequence ID" value="CAI2376973.1"/>
    <property type="molecule type" value="Genomic_DNA"/>
</dbReference>
<dbReference type="InterPro" id="IPR002610">
    <property type="entry name" value="Peptidase_S54_rhomboid-like"/>
</dbReference>
<feature type="transmembrane region" description="Helical" evidence="10">
    <location>
        <begin position="143"/>
        <end position="161"/>
    </location>
</feature>
<evidence type="ECO:0000256" key="1">
    <source>
        <dbReference type="ARBA" id="ARBA00000156"/>
    </source>
</evidence>
<feature type="domain" description="Peptidase S54 rhomboid" evidence="11">
    <location>
        <begin position="102"/>
        <end position="243"/>
    </location>
</feature>
<keyword evidence="6 10" id="KW-0378">Hydrolase</keyword>
<reference evidence="12" key="1">
    <citation type="submission" date="2023-07" db="EMBL/GenBank/DDBJ databases">
        <authorList>
            <consortium name="AG Swart"/>
            <person name="Singh M."/>
            <person name="Singh A."/>
            <person name="Seah K."/>
            <person name="Emmerich C."/>
        </authorList>
    </citation>
    <scope>NUCLEOTIDE SEQUENCE</scope>
    <source>
        <strain evidence="12">DP1</strain>
    </source>
</reference>
<keyword evidence="4 10" id="KW-0645">Protease</keyword>
<dbReference type="GO" id="GO:0016020">
    <property type="term" value="C:membrane"/>
    <property type="evidence" value="ECO:0007669"/>
    <property type="project" value="UniProtKB-SubCell"/>
</dbReference>
<dbReference type="Pfam" id="PF01694">
    <property type="entry name" value="Rhomboid"/>
    <property type="match status" value="1"/>
</dbReference>
<comment type="function">
    <text evidence="10">Serine protease involved in intramembrane proteolysis.</text>
</comment>